<protein>
    <recommendedName>
        <fullName evidence="10">MAC-inhibitory protein</fullName>
    </recommendedName>
    <alternativeName>
        <fullName evidence="11">Membrane attack complex inhibition factor</fullName>
    </alternativeName>
    <alternativeName>
        <fullName evidence="9">Protectin</fullName>
    </alternativeName>
</protein>
<dbReference type="CDD" id="cd23554">
    <property type="entry name" value="TFP_LU_ECD_CD59"/>
    <property type="match status" value="1"/>
</dbReference>
<dbReference type="GO" id="GO:0098552">
    <property type="term" value="C:side of membrane"/>
    <property type="evidence" value="ECO:0007669"/>
    <property type="project" value="UniProtKB-KW"/>
</dbReference>
<dbReference type="Gene3D" id="2.10.60.10">
    <property type="entry name" value="CD59"/>
    <property type="match status" value="1"/>
</dbReference>
<evidence type="ECO:0000256" key="12">
    <source>
        <dbReference type="SAM" id="SignalP"/>
    </source>
</evidence>
<evidence type="ECO:0000256" key="4">
    <source>
        <dbReference type="ARBA" id="ARBA00022729"/>
    </source>
</evidence>
<feature type="chain" id="PRO_5032614872" description="MAC-inhibitory protein" evidence="12">
    <location>
        <begin position="42"/>
        <end position="139"/>
    </location>
</feature>
<organism evidence="14 15">
    <name type="scientific">Nyctereutes procyonoides</name>
    <name type="common">Raccoon dog</name>
    <name type="synonym">Canis procyonoides</name>
    <dbReference type="NCBI Taxonomy" id="34880"/>
    <lineage>
        <taxon>Eukaryota</taxon>
        <taxon>Metazoa</taxon>
        <taxon>Chordata</taxon>
        <taxon>Craniata</taxon>
        <taxon>Vertebrata</taxon>
        <taxon>Euteleostomi</taxon>
        <taxon>Mammalia</taxon>
        <taxon>Eutheria</taxon>
        <taxon>Laurasiatheria</taxon>
        <taxon>Carnivora</taxon>
        <taxon>Caniformia</taxon>
        <taxon>Canidae</taxon>
        <taxon>Nyctereutes</taxon>
    </lineage>
</organism>
<evidence type="ECO:0000256" key="9">
    <source>
        <dbReference type="ARBA" id="ARBA00029920"/>
    </source>
</evidence>
<feature type="domain" description="UPAR/Ly6" evidence="13">
    <location>
        <begin position="42"/>
        <end position="124"/>
    </location>
</feature>
<dbReference type="SUPFAM" id="SSF57302">
    <property type="entry name" value="Snake toxin-like"/>
    <property type="match status" value="1"/>
</dbReference>
<sequence>MTTLCVPSFQILWTITMGNKGGFILPVLLLILAALCHSGHSLTCYSCPESEYTCNHTISCGINLDACLFIKADPLRYYYQCWRKEDCNYQYISNSFQIKKLEYYCCQKDLCNGSAGTSASRKMALLVTPLLAVAWTLYL</sequence>
<dbReference type="EMBL" id="CAJHUB010000763">
    <property type="protein sequence ID" value="CAD7687256.1"/>
    <property type="molecule type" value="Genomic_DNA"/>
</dbReference>
<feature type="signal peptide" evidence="12">
    <location>
        <begin position="1"/>
        <end position="41"/>
    </location>
</feature>
<dbReference type="PANTHER" id="PTHR10036:SF24">
    <property type="entry name" value="CD59 GLYCOPROTEIN"/>
    <property type="match status" value="1"/>
</dbReference>
<dbReference type="GO" id="GO:0001848">
    <property type="term" value="F:complement binding"/>
    <property type="evidence" value="ECO:0007669"/>
    <property type="project" value="TreeGrafter"/>
</dbReference>
<keyword evidence="4 12" id="KW-0732">Signal</keyword>
<dbReference type="GO" id="GO:0001971">
    <property type="term" value="P:negative regulation of activation of membrane attack complex"/>
    <property type="evidence" value="ECO:0007669"/>
    <property type="project" value="TreeGrafter"/>
</dbReference>
<dbReference type="SMART" id="SM00134">
    <property type="entry name" value="LU"/>
    <property type="match status" value="1"/>
</dbReference>
<dbReference type="Proteomes" id="UP000645828">
    <property type="component" value="Unassembled WGS sequence"/>
</dbReference>
<evidence type="ECO:0000256" key="2">
    <source>
        <dbReference type="ARBA" id="ARBA00011481"/>
    </source>
</evidence>
<dbReference type="InterPro" id="IPR045860">
    <property type="entry name" value="Snake_toxin-like_sf"/>
</dbReference>
<dbReference type="InterPro" id="IPR016054">
    <property type="entry name" value="LY6_UPA_recep-like"/>
</dbReference>
<evidence type="ECO:0000256" key="8">
    <source>
        <dbReference type="ARBA" id="ARBA00023288"/>
    </source>
</evidence>
<comment type="subunit">
    <text evidence="2">Interacts with T-cell surface antigen CD2.</text>
</comment>
<evidence type="ECO:0000256" key="6">
    <source>
        <dbReference type="ARBA" id="ARBA00023157"/>
    </source>
</evidence>
<accession>A0A811ZES2</accession>
<dbReference type="Pfam" id="PF25152">
    <property type="entry name" value="CD59"/>
    <property type="match status" value="1"/>
</dbReference>
<keyword evidence="5" id="KW-0472">Membrane</keyword>
<evidence type="ECO:0000259" key="13">
    <source>
        <dbReference type="SMART" id="SM00134"/>
    </source>
</evidence>
<keyword evidence="6" id="KW-1015">Disulfide bond</keyword>
<dbReference type="PANTHER" id="PTHR10036">
    <property type="entry name" value="CD59 GLYCOPROTEIN"/>
    <property type="match status" value="1"/>
</dbReference>
<comment type="caution">
    <text evidence="14">The sequence shown here is derived from an EMBL/GenBank/DDBJ whole genome shotgun (WGS) entry which is preliminary data.</text>
</comment>
<reference evidence="14" key="1">
    <citation type="submission" date="2020-12" db="EMBL/GenBank/DDBJ databases">
        <authorList>
            <consortium name="Molecular Ecology Group"/>
        </authorList>
    </citation>
    <scope>NUCLEOTIDE SEQUENCE</scope>
    <source>
        <strain evidence="14">TBG_1078</strain>
    </source>
</reference>
<evidence type="ECO:0000256" key="7">
    <source>
        <dbReference type="ARBA" id="ARBA00023180"/>
    </source>
</evidence>
<comment type="subcellular location">
    <subcellularLocation>
        <location evidence="1">Cell membrane</location>
        <topology evidence="1">Lipid-anchor</topology>
        <topology evidence="1">GPI-anchor</topology>
    </subcellularLocation>
</comment>
<dbReference type="GO" id="GO:0005886">
    <property type="term" value="C:plasma membrane"/>
    <property type="evidence" value="ECO:0007669"/>
    <property type="project" value="UniProtKB-SubCell"/>
</dbReference>
<dbReference type="AlphaFoldDB" id="A0A811ZES2"/>
<evidence type="ECO:0000313" key="15">
    <source>
        <dbReference type="Proteomes" id="UP000645828"/>
    </source>
</evidence>
<name>A0A811ZES2_NYCPR</name>
<evidence type="ECO:0000256" key="1">
    <source>
        <dbReference type="ARBA" id="ARBA00004609"/>
    </source>
</evidence>
<evidence type="ECO:0000313" key="14">
    <source>
        <dbReference type="EMBL" id="CAD7687256.1"/>
    </source>
</evidence>
<evidence type="ECO:0000256" key="11">
    <source>
        <dbReference type="ARBA" id="ARBA00031867"/>
    </source>
</evidence>
<keyword evidence="3" id="KW-0336">GPI-anchor</keyword>
<evidence type="ECO:0000256" key="3">
    <source>
        <dbReference type="ARBA" id="ARBA00022622"/>
    </source>
</evidence>
<keyword evidence="8" id="KW-0449">Lipoprotein</keyword>
<gene>
    <name evidence="14" type="ORF">NYPRO_LOCUS20049</name>
</gene>
<keyword evidence="7" id="KW-0325">Glycoprotein</keyword>
<keyword evidence="15" id="KW-1185">Reference proteome</keyword>
<evidence type="ECO:0000256" key="5">
    <source>
        <dbReference type="ARBA" id="ARBA00023136"/>
    </source>
</evidence>
<dbReference type="InterPro" id="IPR056949">
    <property type="entry name" value="CD59"/>
</dbReference>
<evidence type="ECO:0000256" key="10">
    <source>
        <dbReference type="ARBA" id="ARBA00031590"/>
    </source>
</evidence>
<proteinExistence type="predicted"/>